<evidence type="ECO:0000259" key="1">
    <source>
        <dbReference type="PROSITE" id="PS50878"/>
    </source>
</evidence>
<dbReference type="InterPro" id="IPR000477">
    <property type="entry name" value="RT_dom"/>
</dbReference>
<dbReference type="InterPro" id="IPR043502">
    <property type="entry name" value="DNA/RNA_pol_sf"/>
</dbReference>
<sequence length="505" mass="57718">MVNHLHYADDILVFGEASISNANSLQIALSSFAKYSGLVLNNAKCQFIFSHNTPLANEICAQLGFSQTENTILYLGIPISTKKLKASHFQPLLSKLFTLLAGWKVKFLSFAGRVQFLKFTIVNTIAYWIRGAVIPKGVGRQIDKLCSKFLFHGTHSGKKLHLIAWNKTCLPKCFGGLGLPSLDSLSFAFGCSFLWRFYTTSSLVGDWFRHKFSSPWKPLKPKTSNFWKRIVSIALKIKDKLNFHVISENCTLSMWWDPWCQGNTVLDAAQSICLTGVVSDFISNGFWSLPSQLDQSVCTRITATPIFAHPHSQISWAGSFKPSFKDYYMGFYSELNLVPWFKFVWHAHYALKYASYAWMALLDGLKTVDVLAKRNIYLPPECSLCRIEDESTAHCFFQCEFSFSVISTLLPSLNSFLLRPNLHQIFQYFDGVETLKGFEKNFCYFVICCTLYHLWRERNGRRFGELETSGQDYLKKIIYAIKAKTGNWKQVDRIKDAFPNCFLGY</sequence>
<feature type="domain" description="Reverse transcriptase" evidence="1">
    <location>
        <begin position="1"/>
        <end position="79"/>
    </location>
</feature>
<evidence type="ECO:0000313" key="3">
    <source>
        <dbReference type="Proteomes" id="UP000233837"/>
    </source>
</evidence>
<dbReference type="PANTHER" id="PTHR33116:SF66">
    <property type="entry name" value="REVERSE TRANSCRIPTASE ZINC-BINDING DOMAIN-CONTAINING PROTEIN"/>
    <property type="match status" value="1"/>
</dbReference>
<dbReference type="Pfam" id="PF13966">
    <property type="entry name" value="zf-RVT"/>
    <property type="match status" value="1"/>
</dbReference>
<dbReference type="EMBL" id="KZ502211">
    <property type="protein sequence ID" value="PKU81899.1"/>
    <property type="molecule type" value="Genomic_DNA"/>
</dbReference>
<dbReference type="Pfam" id="PF00078">
    <property type="entry name" value="RVT_1"/>
    <property type="match status" value="1"/>
</dbReference>
<dbReference type="PANTHER" id="PTHR33116">
    <property type="entry name" value="REVERSE TRANSCRIPTASE ZINC-BINDING DOMAIN-CONTAINING PROTEIN-RELATED-RELATED"/>
    <property type="match status" value="1"/>
</dbReference>
<dbReference type="InterPro" id="IPR026960">
    <property type="entry name" value="RVT-Znf"/>
</dbReference>
<protein>
    <submittedName>
        <fullName evidence="2">Ribonuclease H protein</fullName>
    </submittedName>
</protein>
<accession>A0A2I0X1W3</accession>
<organism evidence="2 3">
    <name type="scientific">Dendrobium catenatum</name>
    <dbReference type="NCBI Taxonomy" id="906689"/>
    <lineage>
        <taxon>Eukaryota</taxon>
        <taxon>Viridiplantae</taxon>
        <taxon>Streptophyta</taxon>
        <taxon>Embryophyta</taxon>
        <taxon>Tracheophyta</taxon>
        <taxon>Spermatophyta</taxon>
        <taxon>Magnoliopsida</taxon>
        <taxon>Liliopsida</taxon>
        <taxon>Asparagales</taxon>
        <taxon>Orchidaceae</taxon>
        <taxon>Epidendroideae</taxon>
        <taxon>Malaxideae</taxon>
        <taxon>Dendrobiinae</taxon>
        <taxon>Dendrobium</taxon>
    </lineage>
</organism>
<proteinExistence type="predicted"/>
<dbReference type="AlphaFoldDB" id="A0A2I0X1W3"/>
<name>A0A2I0X1W3_9ASPA</name>
<keyword evidence="3" id="KW-1185">Reference proteome</keyword>
<evidence type="ECO:0000313" key="2">
    <source>
        <dbReference type="EMBL" id="PKU81899.1"/>
    </source>
</evidence>
<reference evidence="2 3" key="1">
    <citation type="journal article" date="2016" name="Sci. Rep.">
        <title>The Dendrobium catenatum Lindl. genome sequence provides insights into polysaccharide synthase, floral development and adaptive evolution.</title>
        <authorList>
            <person name="Zhang G.Q."/>
            <person name="Xu Q."/>
            <person name="Bian C."/>
            <person name="Tsai W.C."/>
            <person name="Yeh C.M."/>
            <person name="Liu K.W."/>
            <person name="Yoshida K."/>
            <person name="Zhang L.S."/>
            <person name="Chang S.B."/>
            <person name="Chen F."/>
            <person name="Shi Y."/>
            <person name="Su Y.Y."/>
            <person name="Zhang Y.Q."/>
            <person name="Chen L.J."/>
            <person name="Yin Y."/>
            <person name="Lin M."/>
            <person name="Huang H."/>
            <person name="Deng H."/>
            <person name="Wang Z.W."/>
            <person name="Zhu S.L."/>
            <person name="Zhao X."/>
            <person name="Deng C."/>
            <person name="Niu S.C."/>
            <person name="Huang J."/>
            <person name="Wang M."/>
            <person name="Liu G.H."/>
            <person name="Yang H.J."/>
            <person name="Xiao X.J."/>
            <person name="Hsiao Y.Y."/>
            <person name="Wu W.L."/>
            <person name="Chen Y.Y."/>
            <person name="Mitsuda N."/>
            <person name="Ohme-Takagi M."/>
            <person name="Luo Y.B."/>
            <person name="Van de Peer Y."/>
            <person name="Liu Z.J."/>
        </authorList>
    </citation>
    <scope>NUCLEOTIDE SEQUENCE [LARGE SCALE GENOMIC DNA]</scope>
    <source>
        <tissue evidence="2">The whole plant</tissue>
    </source>
</reference>
<reference evidence="2 3" key="2">
    <citation type="journal article" date="2017" name="Nature">
        <title>The Apostasia genome and the evolution of orchids.</title>
        <authorList>
            <person name="Zhang G.Q."/>
            <person name="Liu K.W."/>
            <person name="Li Z."/>
            <person name="Lohaus R."/>
            <person name="Hsiao Y.Y."/>
            <person name="Niu S.C."/>
            <person name="Wang J.Y."/>
            <person name="Lin Y.C."/>
            <person name="Xu Q."/>
            <person name="Chen L.J."/>
            <person name="Yoshida K."/>
            <person name="Fujiwara S."/>
            <person name="Wang Z.W."/>
            <person name="Zhang Y.Q."/>
            <person name="Mitsuda N."/>
            <person name="Wang M."/>
            <person name="Liu G.H."/>
            <person name="Pecoraro L."/>
            <person name="Huang H.X."/>
            <person name="Xiao X.J."/>
            <person name="Lin M."/>
            <person name="Wu X.Y."/>
            <person name="Wu W.L."/>
            <person name="Chen Y.Y."/>
            <person name="Chang S.B."/>
            <person name="Sakamoto S."/>
            <person name="Ohme-Takagi M."/>
            <person name="Yagi M."/>
            <person name="Zeng S.J."/>
            <person name="Shen C.Y."/>
            <person name="Yeh C.M."/>
            <person name="Luo Y.B."/>
            <person name="Tsai W.C."/>
            <person name="Van de Peer Y."/>
            <person name="Liu Z.J."/>
        </authorList>
    </citation>
    <scope>NUCLEOTIDE SEQUENCE [LARGE SCALE GENOMIC DNA]</scope>
    <source>
        <tissue evidence="2">The whole plant</tissue>
    </source>
</reference>
<dbReference type="SUPFAM" id="SSF56672">
    <property type="entry name" value="DNA/RNA polymerases"/>
    <property type="match status" value="1"/>
</dbReference>
<dbReference type="PROSITE" id="PS50878">
    <property type="entry name" value="RT_POL"/>
    <property type="match status" value="1"/>
</dbReference>
<dbReference type="Proteomes" id="UP000233837">
    <property type="component" value="Unassembled WGS sequence"/>
</dbReference>
<gene>
    <name evidence="2" type="ORF">MA16_Dca003916</name>
</gene>